<dbReference type="InterPro" id="IPR000835">
    <property type="entry name" value="HTH_MarR-typ"/>
</dbReference>
<dbReference type="Proteomes" id="UP000243205">
    <property type="component" value="Unassembled WGS sequence"/>
</dbReference>
<dbReference type="GO" id="GO:0003677">
    <property type="term" value="F:DNA binding"/>
    <property type="evidence" value="ECO:0007669"/>
    <property type="project" value="UniProtKB-KW"/>
</dbReference>
<keyword evidence="1" id="KW-0805">Transcription regulation</keyword>
<dbReference type="GO" id="GO:0003700">
    <property type="term" value="F:DNA-binding transcription factor activity"/>
    <property type="evidence" value="ECO:0007669"/>
    <property type="project" value="InterPro"/>
</dbReference>
<evidence type="ECO:0000256" key="1">
    <source>
        <dbReference type="ARBA" id="ARBA00023015"/>
    </source>
</evidence>
<dbReference type="EMBL" id="FNAQ01000003">
    <property type="protein sequence ID" value="SDE06621.1"/>
    <property type="molecule type" value="Genomic_DNA"/>
</dbReference>
<dbReference type="PROSITE" id="PS01117">
    <property type="entry name" value="HTH_MARR_1"/>
    <property type="match status" value="1"/>
</dbReference>
<dbReference type="InterPro" id="IPR036390">
    <property type="entry name" value="WH_DNA-bd_sf"/>
</dbReference>
<dbReference type="InterPro" id="IPR039422">
    <property type="entry name" value="MarR/SlyA-like"/>
</dbReference>
<evidence type="ECO:0000313" key="6">
    <source>
        <dbReference type="Proteomes" id="UP000243205"/>
    </source>
</evidence>
<dbReference type="Gene3D" id="1.10.10.10">
    <property type="entry name" value="Winged helix-like DNA-binding domain superfamily/Winged helix DNA-binding domain"/>
    <property type="match status" value="1"/>
</dbReference>
<dbReference type="RefSeq" id="WP_092076752.1">
    <property type="nucleotide sequence ID" value="NZ_FNAQ01000003.1"/>
</dbReference>
<keyword evidence="3" id="KW-0804">Transcription</keyword>
<name>A0A1G6ZVR7_9BACT</name>
<dbReference type="SMART" id="SM00347">
    <property type="entry name" value="HTH_MARR"/>
    <property type="match status" value="1"/>
</dbReference>
<keyword evidence="2 5" id="KW-0238">DNA-binding</keyword>
<gene>
    <name evidence="5" type="ORF">SAMN05661003_103150</name>
</gene>
<dbReference type="InterPro" id="IPR023187">
    <property type="entry name" value="Tscrpt_reg_MarR-type_CS"/>
</dbReference>
<dbReference type="PANTHER" id="PTHR33164:SF89">
    <property type="entry name" value="MARR FAMILY REGULATORY PROTEIN"/>
    <property type="match status" value="1"/>
</dbReference>
<dbReference type="PROSITE" id="PS50995">
    <property type="entry name" value="HTH_MARR_2"/>
    <property type="match status" value="1"/>
</dbReference>
<accession>A0A1G6ZVR7</accession>
<dbReference type="PANTHER" id="PTHR33164">
    <property type="entry name" value="TRANSCRIPTIONAL REGULATOR, MARR FAMILY"/>
    <property type="match status" value="1"/>
</dbReference>
<proteinExistence type="predicted"/>
<reference evidence="6" key="1">
    <citation type="submission" date="2016-10" db="EMBL/GenBank/DDBJ databases">
        <authorList>
            <person name="Varghese N."/>
            <person name="Submissions S."/>
        </authorList>
    </citation>
    <scope>NUCLEOTIDE SEQUENCE [LARGE SCALE GENOMIC DNA]</scope>
    <source>
        <strain evidence="6">DSM 8987</strain>
    </source>
</reference>
<keyword evidence="6" id="KW-1185">Reference proteome</keyword>
<dbReference type="GO" id="GO:0006950">
    <property type="term" value="P:response to stress"/>
    <property type="evidence" value="ECO:0007669"/>
    <property type="project" value="TreeGrafter"/>
</dbReference>
<evidence type="ECO:0000256" key="2">
    <source>
        <dbReference type="ARBA" id="ARBA00023125"/>
    </source>
</evidence>
<organism evidence="5 6">
    <name type="scientific">Desulfuromonas thiophila</name>
    <dbReference type="NCBI Taxonomy" id="57664"/>
    <lineage>
        <taxon>Bacteria</taxon>
        <taxon>Pseudomonadati</taxon>
        <taxon>Thermodesulfobacteriota</taxon>
        <taxon>Desulfuromonadia</taxon>
        <taxon>Desulfuromonadales</taxon>
        <taxon>Desulfuromonadaceae</taxon>
        <taxon>Desulfuromonas</taxon>
    </lineage>
</organism>
<dbReference type="PRINTS" id="PR00598">
    <property type="entry name" value="HTHMARR"/>
</dbReference>
<protein>
    <submittedName>
        <fullName evidence="5">DNA-binding transcriptional regulator, MarR family</fullName>
    </submittedName>
</protein>
<dbReference type="Pfam" id="PF01047">
    <property type="entry name" value="MarR"/>
    <property type="match status" value="1"/>
</dbReference>
<dbReference type="OrthoDB" id="195851at2"/>
<dbReference type="SUPFAM" id="SSF46785">
    <property type="entry name" value="Winged helix' DNA-binding domain"/>
    <property type="match status" value="1"/>
</dbReference>
<dbReference type="InterPro" id="IPR036388">
    <property type="entry name" value="WH-like_DNA-bd_sf"/>
</dbReference>
<feature type="domain" description="HTH marR-type" evidence="4">
    <location>
        <begin position="25"/>
        <end position="157"/>
    </location>
</feature>
<evidence type="ECO:0000259" key="4">
    <source>
        <dbReference type="PROSITE" id="PS50995"/>
    </source>
</evidence>
<evidence type="ECO:0000313" key="5">
    <source>
        <dbReference type="EMBL" id="SDE06621.1"/>
    </source>
</evidence>
<sequence length="190" mass="20386">MKENPHTSAPAPPVPEAVGDATRAALRMLRALRPIIRAVDVSSHRLAGQHNITGPQLDCLLTLRELGPLTSAVLARRLYLSPSTVVGIVDRLEEKGLLQRERDRRDRRQVYLSLTAAGTQLTAQAPTVLQDRLAQALAALPLEERQNLTLALERLALLFQPESLPALTHLPAAAVAPAAAGAQGSSNLTD</sequence>
<dbReference type="AlphaFoldDB" id="A0A1G6ZVR7"/>
<dbReference type="STRING" id="57664.SAMN05661003_103150"/>
<evidence type="ECO:0000256" key="3">
    <source>
        <dbReference type="ARBA" id="ARBA00023163"/>
    </source>
</evidence>